<name>A0A6J6ESS9_9ZZZZ</name>
<comment type="subcellular location">
    <subcellularLocation>
        <location evidence="1">Cell envelope</location>
    </subcellularLocation>
</comment>
<evidence type="ECO:0000256" key="1">
    <source>
        <dbReference type="ARBA" id="ARBA00004196"/>
    </source>
</evidence>
<dbReference type="PANTHER" id="PTHR34820">
    <property type="entry name" value="INNER MEMBRANE PROTEIN YEBZ"/>
    <property type="match status" value="1"/>
</dbReference>
<dbReference type="InterPro" id="IPR032694">
    <property type="entry name" value="CopC/D"/>
</dbReference>
<dbReference type="GO" id="GO:0005507">
    <property type="term" value="F:copper ion binding"/>
    <property type="evidence" value="ECO:0007669"/>
    <property type="project" value="InterPro"/>
</dbReference>
<dbReference type="PANTHER" id="PTHR34820:SF4">
    <property type="entry name" value="INNER MEMBRANE PROTEIN YEBZ"/>
    <property type="match status" value="1"/>
</dbReference>
<dbReference type="Pfam" id="PF04234">
    <property type="entry name" value="CopC"/>
    <property type="match status" value="1"/>
</dbReference>
<dbReference type="GO" id="GO:0042597">
    <property type="term" value="C:periplasmic space"/>
    <property type="evidence" value="ECO:0007669"/>
    <property type="project" value="InterPro"/>
</dbReference>
<dbReference type="Gene3D" id="2.60.40.1220">
    <property type="match status" value="1"/>
</dbReference>
<keyword evidence="5" id="KW-1133">Transmembrane helix</keyword>
<accession>A0A6J6ESS9</accession>
<sequence length="191" mass="20421">MKKYLRVLFTLLVVGITPVSNAWATSIVSTSPTAGSVLSISPTAVTIKANADLLSGANEMTVTDAKGVRVDDGSLQVQGAVLMVGIKPLTTSGLYTVAYTLMAIDQPPITGTFTFLYNAPGEIAVATPAPSVEEVLNKSPNRITDLFVIGLMIFAFVMMIFLSRYAKKTFNAPAKPRKIKKNSSTSKKFIK</sequence>
<evidence type="ECO:0000256" key="3">
    <source>
        <dbReference type="ARBA" id="ARBA00022729"/>
    </source>
</evidence>
<keyword evidence="4" id="KW-0186">Copper</keyword>
<evidence type="ECO:0000313" key="7">
    <source>
        <dbReference type="EMBL" id="CAB4578429.1"/>
    </source>
</evidence>
<dbReference type="EMBL" id="CAEZTW010000028">
    <property type="protein sequence ID" value="CAB4578429.1"/>
    <property type="molecule type" value="Genomic_DNA"/>
</dbReference>
<dbReference type="GO" id="GO:0030313">
    <property type="term" value="C:cell envelope"/>
    <property type="evidence" value="ECO:0007669"/>
    <property type="project" value="UniProtKB-SubCell"/>
</dbReference>
<protein>
    <submittedName>
        <fullName evidence="7">Unannotated protein</fullName>
    </submittedName>
</protein>
<evidence type="ECO:0000256" key="4">
    <source>
        <dbReference type="ARBA" id="ARBA00023008"/>
    </source>
</evidence>
<evidence type="ECO:0000259" key="6">
    <source>
        <dbReference type="Pfam" id="PF04234"/>
    </source>
</evidence>
<dbReference type="SUPFAM" id="SSF81296">
    <property type="entry name" value="E set domains"/>
    <property type="match status" value="1"/>
</dbReference>
<reference evidence="7" key="1">
    <citation type="submission" date="2020-05" db="EMBL/GenBank/DDBJ databases">
        <authorList>
            <person name="Chiriac C."/>
            <person name="Salcher M."/>
            <person name="Ghai R."/>
            <person name="Kavagutti S V."/>
        </authorList>
    </citation>
    <scope>NUCLEOTIDE SEQUENCE</scope>
</reference>
<evidence type="ECO:0000256" key="5">
    <source>
        <dbReference type="SAM" id="Phobius"/>
    </source>
</evidence>
<feature type="transmembrane region" description="Helical" evidence="5">
    <location>
        <begin position="146"/>
        <end position="166"/>
    </location>
</feature>
<dbReference type="GO" id="GO:0005886">
    <property type="term" value="C:plasma membrane"/>
    <property type="evidence" value="ECO:0007669"/>
    <property type="project" value="TreeGrafter"/>
</dbReference>
<organism evidence="7">
    <name type="scientific">freshwater metagenome</name>
    <dbReference type="NCBI Taxonomy" id="449393"/>
    <lineage>
        <taxon>unclassified sequences</taxon>
        <taxon>metagenomes</taxon>
        <taxon>ecological metagenomes</taxon>
    </lineage>
</organism>
<dbReference type="InterPro" id="IPR014755">
    <property type="entry name" value="Cu-Rt/internalin_Ig-like"/>
</dbReference>
<gene>
    <name evidence="7" type="ORF">UFOPK1766_00281</name>
</gene>
<dbReference type="InterPro" id="IPR007348">
    <property type="entry name" value="CopC_dom"/>
</dbReference>
<dbReference type="GO" id="GO:0006825">
    <property type="term" value="P:copper ion transport"/>
    <property type="evidence" value="ECO:0007669"/>
    <property type="project" value="InterPro"/>
</dbReference>
<evidence type="ECO:0000256" key="2">
    <source>
        <dbReference type="ARBA" id="ARBA00022723"/>
    </source>
</evidence>
<feature type="domain" description="CopC" evidence="6">
    <location>
        <begin position="26"/>
        <end position="115"/>
    </location>
</feature>
<keyword evidence="5" id="KW-0472">Membrane</keyword>
<keyword evidence="3" id="KW-0732">Signal</keyword>
<dbReference type="InterPro" id="IPR014756">
    <property type="entry name" value="Ig_E-set"/>
</dbReference>
<dbReference type="AlphaFoldDB" id="A0A6J6ESS9"/>
<proteinExistence type="predicted"/>
<keyword evidence="5" id="KW-0812">Transmembrane</keyword>
<dbReference type="GO" id="GO:0046688">
    <property type="term" value="P:response to copper ion"/>
    <property type="evidence" value="ECO:0007669"/>
    <property type="project" value="InterPro"/>
</dbReference>
<keyword evidence="2" id="KW-0479">Metal-binding</keyword>